<evidence type="ECO:0000313" key="1">
    <source>
        <dbReference type="EMBL" id="NML93872.1"/>
    </source>
</evidence>
<evidence type="ECO:0008006" key="3">
    <source>
        <dbReference type="Google" id="ProtNLM"/>
    </source>
</evidence>
<keyword evidence="2" id="KW-1185">Reference proteome</keyword>
<sequence length="92" mass="10684">MSVLPRRAERRHYQLHYRNPAVLRRGQAFHLAFELLGGPRAAQAFMTTPQGELGEAPERVAMASRWGLIKVLKMIHRDAARRPQVERSRWAR</sequence>
<protein>
    <recommendedName>
        <fullName evidence="3">DUF2384 domain-containing protein</fullName>
    </recommendedName>
</protein>
<dbReference type="EMBL" id="JABBGM010000003">
    <property type="protein sequence ID" value="NML93872.1"/>
    <property type="molecule type" value="Genomic_DNA"/>
</dbReference>
<dbReference type="RefSeq" id="WP_169493134.1">
    <property type="nucleotide sequence ID" value="NZ_JABBGM010000003.1"/>
</dbReference>
<evidence type="ECO:0000313" key="2">
    <source>
        <dbReference type="Proteomes" id="UP000583556"/>
    </source>
</evidence>
<dbReference type="Proteomes" id="UP000583556">
    <property type="component" value="Unassembled WGS sequence"/>
</dbReference>
<dbReference type="AlphaFoldDB" id="A0A7Y0BNW4"/>
<reference evidence="1 2" key="1">
    <citation type="submission" date="2020-04" db="EMBL/GenBank/DDBJ databases">
        <title>Novosphingobium sp. TW-4 isolated from soil.</title>
        <authorList>
            <person name="Dahal R.H."/>
            <person name="Chaudhary D.K."/>
        </authorList>
    </citation>
    <scope>NUCLEOTIDE SEQUENCE [LARGE SCALE GENOMIC DNA]</scope>
    <source>
        <strain evidence="1 2">TW-4</strain>
    </source>
</reference>
<name>A0A7Y0BNW4_9SPHN</name>
<gene>
    <name evidence="1" type="ORF">HHL27_09345</name>
</gene>
<organism evidence="1 2">
    <name type="scientific">Novosphingobium olei</name>
    <dbReference type="NCBI Taxonomy" id="2728851"/>
    <lineage>
        <taxon>Bacteria</taxon>
        <taxon>Pseudomonadati</taxon>
        <taxon>Pseudomonadota</taxon>
        <taxon>Alphaproteobacteria</taxon>
        <taxon>Sphingomonadales</taxon>
        <taxon>Sphingomonadaceae</taxon>
        <taxon>Novosphingobium</taxon>
    </lineage>
</organism>
<accession>A0A7Y0BNW4</accession>
<proteinExistence type="predicted"/>
<comment type="caution">
    <text evidence="1">The sequence shown here is derived from an EMBL/GenBank/DDBJ whole genome shotgun (WGS) entry which is preliminary data.</text>
</comment>